<evidence type="ECO:0000256" key="1">
    <source>
        <dbReference type="SAM" id="MobiDB-lite"/>
    </source>
</evidence>
<reference evidence="2 3" key="1">
    <citation type="submission" date="2024-04" db="EMBL/GenBank/DDBJ databases">
        <title>genome sequences of Mucor flavus KT1a and Helicostylum pulchrum KT1b strains isolated from the surface of a dry-aged beef.</title>
        <authorList>
            <person name="Toyotome T."/>
            <person name="Hosono M."/>
            <person name="Torimaru M."/>
            <person name="Fukuda K."/>
            <person name="Mikami N."/>
        </authorList>
    </citation>
    <scope>NUCLEOTIDE SEQUENCE [LARGE SCALE GENOMIC DNA]</scope>
    <source>
        <strain evidence="2 3">KT1a</strain>
    </source>
</reference>
<dbReference type="EMBL" id="BAABUK010000023">
    <property type="protein sequence ID" value="GAA5814922.1"/>
    <property type="molecule type" value="Genomic_DNA"/>
</dbReference>
<feature type="compositionally biased region" description="Basic and acidic residues" evidence="1">
    <location>
        <begin position="22"/>
        <end position="33"/>
    </location>
</feature>
<dbReference type="Proteomes" id="UP001473302">
    <property type="component" value="Unassembled WGS sequence"/>
</dbReference>
<protein>
    <submittedName>
        <fullName evidence="2">Uncharacterized protein</fullName>
    </submittedName>
</protein>
<accession>A0ABP9Z749</accession>
<comment type="caution">
    <text evidence="2">The sequence shown here is derived from an EMBL/GenBank/DDBJ whole genome shotgun (WGS) entry which is preliminary data.</text>
</comment>
<keyword evidence="3" id="KW-1185">Reference proteome</keyword>
<evidence type="ECO:0000313" key="2">
    <source>
        <dbReference type="EMBL" id="GAA5814922.1"/>
    </source>
</evidence>
<feature type="region of interest" description="Disordered" evidence="1">
    <location>
        <begin position="22"/>
        <end position="58"/>
    </location>
</feature>
<sequence length="461" mass="52372">MPRTPIYPEVENFIILKKHAKLEKTKSDSKKESSTTQTPKRTSTKRKDAPTVIIAKKSAKRSRQANASAASSSKTSSLEKVKDISGFIREVLFKANYLGSSDEVRPILQAYKDKKKERPADLNLDVVLLASSFVELSAAMNGSLFVPENGLKNYGQYLSAACETAATTYNNYYTENFENIICNYFIYVLRTKYSDAKVGCIKNLVHNHVYNQVLTHPQLSSIPVDILALFDPDVGNNLTSFLNPLILEVKNRISTLPLSKESLNKEPFKVLPALRHILEKYDDIYKAQATQKDKTDSMKSLLPRRFSLFQNPTLHWRFIKTDAQNLIGIFPDAKQKKQANESSFDHQQRCFYQIFAFKRLSIQSCEKLQALPEQKGKMFLNGLYTDGYTCRALFARKVLPSPPEDNICLELNDLSSEEVNKHFRPCTVDPGRRDPFVSYHGGTDIHRLFSIEYYNMGGSVT</sequence>
<proteinExistence type="predicted"/>
<organism evidence="2 3">
    <name type="scientific">Mucor flavus</name>
    <dbReference type="NCBI Taxonomy" id="439312"/>
    <lineage>
        <taxon>Eukaryota</taxon>
        <taxon>Fungi</taxon>
        <taxon>Fungi incertae sedis</taxon>
        <taxon>Mucoromycota</taxon>
        <taxon>Mucoromycotina</taxon>
        <taxon>Mucoromycetes</taxon>
        <taxon>Mucorales</taxon>
        <taxon>Mucorineae</taxon>
        <taxon>Mucoraceae</taxon>
        <taxon>Mucor</taxon>
    </lineage>
</organism>
<evidence type="ECO:0000313" key="3">
    <source>
        <dbReference type="Proteomes" id="UP001473302"/>
    </source>
</evidence>
<name>A0ABP9Z749_9FUNG</name>
<gene>
    <name evidence="2" type="ORF">MFLAVUS_008425</name>
</gene>